<dbReference type="EMBL" id="JAYMYQ010000005">
    <property type="protein sequence ID" value="KAK7327794.1"/>
    <property type="molecule type" value="Genomic_DNA"/>
</dbReference>
<accession>A0AAN9L208</accession>
<sequence length="160" mass="18427">MKVFSDSDVQARPCQSHSCFSQHYKSLFFDSAHHSLLKQAEWWDVGHYKKKSGNKRALFSTSHMLWLLQSSISVTESVSLYSLSLQNKVLILGGTGLWNRCSLDLLIYFGKPFPPSQSTEVRRWKVIRVKAVMTKNVSKVSVIKYQYSDVIYGSEHYTRV</sequence>
<proteinExistence type="predicted"/>
<reference evidence="1 2" key="1">
    <citation type="submission" date="2024-01" db="EMBL/GenBank/DDBJ databases">
        <title>The genomes of 5 underutilized Papilionoideae crops provide insights into root nodulation and disease resistanc.</title>
        <authorList>
            <person name="Jiang F."/>
        </authorList>
    </citation>
    <scope>NUCLEOTIDE SEQUENCE [LARGE SCALE GENOMIC DNA]</scope>
    <source>
        <strain evidence="1">LVBAO_FW01</strain>
        <tissue evidence="1">Leaves</tissue>
    </source>
</reference>
<dbReference type="AlphaFoldDB" id="A0AAN9L208"/>
<dbReference type="Proteomes" id="UP001367508">
    <property type="component" value="Unassembled WGS sequence"/>
</dbReference>
<evidence type="ECO:0000313" key="2">
    <source>
        <dbReference type="Proteomes" id="UP001367508"/>
    </source>
</evidence>
<gene>
    <name evidence="1" type="ORF">VNO77_21885</name>
</gene>
<keyword evidence="2" id="KW-1185">Reference proteome</keyword>
<comment type="caution">
    <text evidence="1">The sequence shown here is derived from an EMBL/GenBank/DDBJ whole genome shotgun (WGS) entry which is preliminary data.</text>
</comment>
<name>A0AAN9L208_CANGL</name>
<protein>
    <submittedName>
        <fullName evidence="1">Uncharacterized protein</fullName>
    </submittedName>
</protein>
<evidence type="ECO:0000313" key="1">
    <source>
        <dbReference type="EMBL" id="KAK7327794.1"/>
    </source>
</evidence>
<organism evidence="1 2">
    <name type="scientific">Canavalia gladiata</name>
    <name type="common">Sword bean</name>
    <name type="synonym">Dolichos gladiatus</name>
    <dbReference type="NCBI Taxonomy" id="3824"/>
    <lineage>
        <taxon>Eukaryota</taxon>
        <taxon>Viridiplantae</taxon>
        <taxon>Streptophyta</taxon>
        <taxon>Embryophyta</taxon>
        <taxon>Tracheophyta</taxon>
        <taxon>Spermatophyta</taxon>
        <taxon>Magnoliopsida</taxon>
        <taxon>eudicotyledons</taxon>
        <taxon>Gunneridae</taxon>
        <taxon>Pentapetalae</taxon>
        <taxon>rosids</taxon>
        <taxon>fabids</taxon>
        <taxon>Fabales</taxon>
        <taxon>Fabaceae</taxon>
        <taxon>Papilionoideae</taxon>
        <taxon>50 kb inversion clade</taxon>
        <taxon>NPAAA clade</taxon>
        <taxon>indigoferoid/millettioid clade</taxon>
        <taxon>Phaseoleae</taxon>
        <taxon>Canavalia</taxon>
    </lineage>
</organism>